<reference evidence="3" key="2">
    <citation type="journal article" date="2018" name="Nat. Commun.">
        <title>Extreme sensitivity to ultraviolet light in the fungal pathogen causing white-nose syndrome of bats.</title>
        <authorList>
            <person name="Palmer J.M."/>
            <person name="Drees K.P."/>
            <person name="Foster J.T."/>
            <person name="Lindner D.L."/>
        </authorList>
    </citation>
    <scope>NUCLEOTIDE SEQUENCE [LARGE SCALE GENOMIC DNA]</scope>
    <source>
        <strain evidence="3">UAMH 10579</strain>
    </source>
</reference>
<feature type="compositionally biased region" description="Polar residues" evidence="1">
    <location>
        <begin position="752"/>
        <end position="776"/>
    </location>
</feature>
<dbReference type="OrthoDB" id="5382203at2759"/>
<feature type="compositionally biased region" description="Polar residues" evidence="1">
    <location>
        <begin position="539"/>
        <end position="548"/>
    </location>
</feature>
<feature type="compositionally biased region" description="Polar residues" evidence="1">
    <location>
        <begin position="1368"/>
        <end position="1386"/>
    </location>
</feature>
<feature type="compositionally biased region" description="Low complexity" evidence="1">
    <location>
        <begin position="1309"/>
        <end position="1325"/>
    </location>
</feature>
<feature type="compositionally biased region" description="Polar residues" evidence="1">
    <location>
        <begin position="801"/>
        <end position="813"/>
    </location>
</feature>
<feature type="compositionally biased region" description="Low complexity" evidence="1">
    <location>
        <begin position="814"/>
        <end position="824"/>
    </location>
</feature>
<name>A0A1B8GVK4_9PEZI</name>
<feature type="region of interest" description="Disordered" evidence="1">
    <location>
        <begin position="1"/>
        <end position="44"/>
    </location>
</feature>
<dbReference type="EMBL" id="KV460211">
    <property type="protein sequence ID" value="OBT99859.1"/>
    <property type="molecule type" value="Genomic_DNA"/>
</dbReference>
<dbReference type="GeneID" id="28835635"/>
<feature type="compositionally biased region" description="Polar residues" evidence="1">
    <location>
        <begin position="683"/>
        <end position="694"/>
    </location>
</feature>
<feature type="compositionally biased region" description="Low complexity" evidence="1">
    <location>
        <begin position="624"/>
        <end position="633"/>
    </location>
</feature>
<reference evidence="2 3" key="1">
    <citation type="submission" date="2016-03" db="EMBL/GenBank/DDBJ databases">
        <title>Comparative genomics of Pseudogymnoascus destructans, the fungus causing white-nose syndrome of bats.</title>
        <authorList>
            <person name="Palmer J.M."/>
            <person name="Drees K.P."/>
            <person name="Foster J.T."/>
            <person name="Lindner D.L."/>
        </authorList>
    </citation>
    <scope>NUCLEOTIDE SEQUENCE [LARGE SCALE GENOMIC DNA]</scope>
    <source>
        <strain evidence="2 3">UAMH 10579</strain>
    </source>
</reference>
<feature type="compositionally biased region" description="Polar residues" evidence="1">
    <location>
        <begin position="878"/>
        <end position="892"/>
    </location>
</feature>
<feature type="compositionally biased region" description="Basic and acidic residues" evidence="1">
    <location>
        <begin position="524"/>
        <end position="538"/>
    </location>
</feature>
<protein>
    <submittedName>
        <fullName evidence="2">Uncharacterized protein</fullName>
    </submittedName>
</protein>
<proteinExistence type="predicted"/>
<evidence type="ECO:0000313" key="3">
    <source>
        <dbReference type="Proteomes" id="UP000091956"/>
    </source>
</evidence>
<feature type="compositionally biased region" description="Acidic residues" evidence="1">
    <location>
        <begin position="475"/>
        <end position="488"/>
    </location>
</feature>
<evidence type="ECO:0000313" key="2">
    <source>
        <dbReference type="EMBL" id="OBT99859.1"/>
    </source>
</evidence>
<feature type="compositionally biased region" description="Acidic residues" evidence="1">
    <location>
        <begin position="586"/>
        <end position="598"/>
    </location>
</feature>
<accession>A0A1B8GVK4</accession>
<dbReference type="Proteomes" id="UP000091956">
    <property type="component" value="Unassembled WGS sequence"/>
</dbReference>
<feature type="compositionally biased region" description="Polar residues" evidence="1">
    <location>
        <begin position="651"/>
        <end position="668"/>
    </location>
</feature>
<feature type="region of interest" description="Disordered" evidence="1">
    <location>
        <begin position="1231"/>
        <end position="1436"/>
    </location>
</feature>
<feature type="compositionally biased region" description="Polar residues" evidence="1">
    <location>
        <begin position="1326"/>
        <end position="1346"/>
    </location>
</feature>
<feature type="region of interest" description="Disordered" evidence="1">
    <location>
        <begin position="575"/>
        <end position="944"/>
    </location>
</feature>
<keyword evidence="3" id="KW-1185">Reference proteome</keyword>
<feature type="region of interest" description="Disordered" evidence="1">
    <location>
        <begin position="1146"/>
        <end position="1177"/>
    </location>
</feature>
<feature type="compositionally biased region" description="Polar residues" evidence="1">
    <location>
        <begin position="425"/>
        <end position="440"/>
    </location>
</feature>
<feature type="region of interest" description="Disordered" evidence="1">
    <location>
        <begin position="354"/>
        <end position="373"/>
    </location>
</feature>
<feature type="region of interest" description="Disordered" evidence="1">
    <location>
        <begin position="388"/>
        <end position="549"/>
    </location>
</feature>
<feature type="compositionally biased region" description="Polar residues" evidence="1">
    <location>
        <begin position="1"/>
        <end position="39"/>
    </location>
</feature>
<feature type="region of interest" description="Disordered" evidence="1">
    <location>
        <begin position="312"/>
        <end position="345"/>
    </location>
</feature>
<feature type="compositionally biased region" description="Acidic residues" evidence="1">
    <location>
        <begin position="1250"/>
        <end position="1260"/>
    </location>
</feature>
<feature type="compositionally biased region" description="Polar residues" evidence="1">
    <location>
        <begin position="842"/>
        <end position="857"/>
    </location>
</feature>
<organism evidence="2 3">
    <name type="scientific">Pseudogymnoascus verrucosus</name>
    <dbReference type="NCBI Taxonomy" id="342668"/>
    <lineage>
        <taxon>Eukaryota</taxon>
        <taxon>Fungi</taxon>
        <taxon>Dikarya</taxon>
        <taxon>Ascomycota</taxon>
        <taxon>Pezizomycotina</taxon>
        <taxon>Leotiomycetes</taxon>
        <taxon>Thelebolales</taxon>
        <taxon>Thelebolaceae</taxon>
        <taxon>Pseudogymnoascus</taxon>
    </lineage>
</organism>
<sequence>MAFSGFTSPTGLDNSSVTSSTLNRARSHSISSDQPSANGYSAMLSPPTLVQPQPLFLAISAASQIVTNDHDSHSEAWFDQHGLEPSGETALVNPGALKLVNNFLDQLLFNFLAISKSTSLASLRPAVVETLKPKLAKEAIHQADQELEEYLGGGDDEELISFHNGIEPSGDWDLELVWKRTRLRCMVYSSLGDMEEEDEDHYTELEHLDGPPGSTNRYSNSLGVVSPAVAIFLTSILEFMGEQALTVAGQAAYHRMRSKQQKDERDGSSVPKHVADRVIVEDVDMERVALDRTLGRLWRGWKKRIRSPNASISHSVRRSYSRDSMQSRPHSRRGSLAPEQQVPEINHRFQDTPINEPEEEDENHPQPTANDEEPVLFEATIPLPMGEDDVREIEIPGVAEQSGDEADDEVDEPKQSRRKSMMIFTANTKGLPTPINSQPATPGFLSPKSRKRSHSMPSPAALAFASPMKRRKSTDEDEEPAVEQDTESEIPALSENVSQDSEDTYVLATKEPSKESKIVSQTPRELEPEKPSKSETVPHSRNASQSSHKGGLIAGVAAGAAAIGAAAVAGIAAVKHHDKTSKVTKEDEDDIDLTESAEEPQIMTSSRVSIGDILALDTSRTRSCDSSARSASVRSKRSASVHSIRLIEVNSPRSPSSRHASGDLTSRPPNVKGAEGTDAAASRGTSPVQKTPSGSPILKAPSPLINQVSKDSEASLPEVVEPENLGLGLDGVTVPRSLPVPVRSPLRESPKTKLTSEALSVQDTQFAATSQGSYGNSEFVLGSAPRPKSTRDADSLAAPSTPASLQPLWTNQVGSPGSGTSSAPPLTPLREMMENAPDTSDEASSIAPSYSDASVFQSDLPAGSYSGPGRKDAHTRNRTNASDRSVARSSPPRSHREEDMGPKPEFLNKSARQGSSSSSIKSYKVRPIRTSEESTSAIEDKGQTFEQLIRSETTLQYTLTPSNMRGIDDIPESPLLPRQSSFGPRSTPLGSPMVASFLGSNSASSPKVSTFLGNGKEASDIPKSPVGGTRFAPKPAVRSAPPPKSGARVRPNAPQARDAKITSESISDFADFIRSTGPPQSRDGYAAQPPPRQANISAHRISAASVPIVVAKSVASTGNRNRLQARDAVVQSDNLSSSELIDFIRQGPPSDKSHDNPRIPRTVAPFRSTMDSDQMSTALSGNRLSTLPEGRDPQMNFSMGTSMHTSTTANSGSAMKKPSLPQAHLPAFDEEDMMPKRKTHRVKDPYAIDYSDDEDDDDEFTLPKGPPKRVEESLIDFLNSVPPPDTSTMSSIFDEPAPPPKKTIMARFSRSNSTASSSSASTRSSVLTRNNALPRNSSLPQHPTSSPKKHTPITPSYSTTPPRPRSNYAAQVTQQRKPGSRASQKPSPREATHSRNTPSSDLADFLMNTPPPPSSQPIAKEQGGFSRMFGRRNKAI</sequence>
<feature type="compositionally biased region" description="Low complexity" evidence="1">
    <location>
        <begin position="734"/>
        <end position="744"/>
    </location>
</feature>
<evidence type="ECO:0000256" key="1">
    <source>
        <dbReference type="SAM" id="MobiDB-lite"/>
    </source>
</evidence>
<feature type="compositionally biased region" description="Acidic residues" evidence="1">
    <location>
        <begin position="402"/>
        <end position="411"/>
    </location>
</feature>
<dbReference type="RefSeq" id="XP_018133592.1">
    <property type="nucleotide sequence ID" value="XM_018271760.2"/>
</dbReference>
<gene>
    <name evidence="2" type="ORF">VE01_02249</name>
</gene>
<feature type="compositionally biased region" description="Polar residues" evidence="1">
    <location>
        <begin position="998"/>
        <end position="1012"/>
    </location>
</feature>
<feature type="region of interest" description="Disordered" evidence="1">
    <location>
        <begin position="956"/>
        <end position="1095"/>
    </location>
</feature>
<dbReference type="STRING" id="342668.A0A1B8GVK4"/>